<feature type="compositionally biased region" description="Low complexity" evidence="1">
    <location>
        <begin position="92"/>
        <end position="103"/>
    </location>
</feature>
<evidence type="ECO:0000256" key="1">
    <source>
        <dbReference type="SAM" id="MobiDB-lite"/>
    </source>
</evidence>
<dbReference type="InParanoid" id="A0A1E7F1X8"/>
<gene>
    <name evidence="2" type="ORF">FRACYDRAFT_270542</name>
</gene>
<keyword evidence="3" id="KW-1185">Reference proteome</keyword>
<reference evidence="2 3" key="1">
    <citation type="submission" date="2016-09" db="EMBL/GenBank/DDBJ databases">
        <title>Extensive genetic diversity and differential bi-allelic expression allows diatom success in the polar Southern Ocean.</title>
        <authorList>
            <consortium name="DOE Joint Genome Institute"/>
            <person name="Mock T."/>
            <person name="Otillar R.P."/>
            <person name="Strauss J."/>
            <person name="Dupont C."/>
            <person name="Frickenhaus S."/>
            <person name="Maumus F."/>
            <person name="Mcmullan M."/>
            <person name="Sanges R."/>
            <person name="Schmutz J."/>
            <person name="Toseland A."/>
            <person name="Valas R."/>
            <person name="Veluchamy A."/>
            <person name="Ward B.J."/>
            <person name="Allen A."/>
            <person name="Barry K."/>
            <person name="Falciatore A."/>
            <person name="Ferrante M."/>
            <person name="Fortunato A.E."/>
            <person name="Gloeckner G."/>
            <person name="Gruber A."/>
            <person name="Hipkin R."/>
            <person name="Janech M."/>
            <person name="Kroth P."/>
            <person name="Leese F."/>
            <person name="Lindquist E."/>
            <person name="Lyon B.R."/>
            <person name="Martin J."/>
            <person name="Mayer C."/>
            <person name="Parker M."/>
            <person name="Quesneville H."/>
            <person name="Raymond J."/>
            <person name="Uhlig C."/>
            <person name="Valentin K.U."/>
            <person name="Worden A.Z."/>
            <person name="Armbrust E.V."/>
            <person name="Bowler C."/>
            <person name="Green B."/>
            <person name="Moulton V."/>
            <person name="Van Oosterhout C."/>
            <person name="Grigoriev I."/>
        </authorList>
    </citation>
    <scope>NUCLEOTIDE SEQUENCE [LARGE SCALE GENOMIC DNA]</scope>
    <source>
        <strain evidence="2 3">CCMP1102</strain>
    </source>
</reference>
<evidence type="ECO:0000313" key="3">
    <source>
        <dbReference type="Proteomes" id="UP000095751"/>
    </source>
</evidence>
<feature type="region of interest" description="Disordered" evidence="1">
    <location>
        <begin position="84"/>
        <end position="103"/>
    </location>
</feature>
<protein>
    <submittedName>
        <fullName evidence="2">Uncharacterized protein</fullName>
    </submittedName>
</protein>
<dbReference type="EMBL" id="KV784365">
    <property type="protein sequence ID" value="OEU12188.1"/>
    <property type="molecule type" value="Genomic_DNA"/>
</dbReference>
<proteinExistence type="predicted"/>
<dbReference type="AlphaFoldDB" id="A0A1E7F1X8"/>
<evidence type="ECO:0000313" key="2">
    <source>
        <dbReference type="EMBL" id="OEU12188.1"/>
    </source>
</evidence>
<name>A0A1E7F1X8_9STRA</name>
<sequence length="250" mass="27364">MIPVMNVGPSYTPTTPTTSCGGGNTLMIAAVQPTHSFTEVSKSNTTAATTRGSSITQLSLEEYQLNLHPSIYYDQEEPATTDVVNSDKFHSDNTTTTTDSNNNINEDTVLAQQQQNSKQRKGMVRRELTRRVFQFKKKKTNNEVMIDKNSNSNNNTDHNAINGDDIDRAFGVIDTNTVVDSTDAEAVSGAAAEDNDSKNNNTPTKNVILVTKKKNKSPYSIFSTINITGMMAKQGQENNNDNDNESSIVV</sequence>
<accession>A0A1E7F1X8</accession>
<dbReference type="Proteomes" id="UP000095751">
    <property type="component" value="Unassembled WGS sequence"/>
</dbReference>
<dbReference type="KEGG" id="fcy:FRACYDRAFT_270542"/>
<organism evidence="2 3">
    <name type="scientific">Fragilariopsis cylindrus CCMP1102</name>
    <dbReference type="NCBI Taxonomy" id="635003"/>
    <lineage>
        <taxon>Eukaryota</taxon>
        <taxon>Sar</taxon>
        <taxon>Stramenopiles</taxon>
        <taxon>Ochrophyta</taxon>
        <taxon>Bacillariophyta</taxon>
        <taxon>Bacillariophyceae</taxon>
        <taxon>Bacillariophycidae</taxon>
        <taxon>Bacillariales</taxon>
        <taxon>Bacillariaceae</taxon>
        <taxon>Fragilariopsis</taxon>
    </lineage>
</organism>